<name>A0AAW0DT42_9AGAR</name>
<dbReference type="CDD" id="cd00043">
    <property type="entry name" value="CYCLIN_SF"/>
    <property type="match status" value="1"/>
</dbReference>
<keyword evidence="3" id="KW-1185">Reference proteome</keyword>
<comment type="caution">
    <text evidence="2">The sequence shown here is derived from an EMBL/GenBank/DDBJ whole genome shotgun (WGS) entry which is preliminary data.</text>
</comment>
<feature type="region of interest" description="Disordered" evidence="1">
    <location>
        <begin position="411"/>
        <end position="431"/>
    </location>
</feature>
<feature type="compositionally biased region" description="Basic and acidic residues" evidence="1">
    <location>
        <begin position="538"/>
        <end position="550"/>
    </location>
</feature>
<dbReference type="Gene3D" id="1.10.472.170">
    <property type="match status" value="1"/>
</dbReference>
<evidence type="ECO:0000313" key="2">
    <source>
        <dbReference type="EMBL" id="KAK7054967.1"/>
    </source>
</evidence>
<evidence type="ECO:0008006" key="4">
    <source>
        <dbReference type="Google" id="ProtNLM"/>
    </source>
</evidence>
<feature type="region of interest" description="Disordered" evidence="1">
    <location>
        <begin position="518"/>
        <end position="554"/>
    </location>
</feature>
<evidence type="ECO:0000313" key="3">
    <source>
        <dbReference type="Proteomes" id="UP001383192"/>
    </source>
</evidence>
<proteinExistence type="predicted"/>
<dbReference type="Proteomes" id="UP001383192">
    <property type="component" value="Unassembled WGS sequence"/>
</dbReference>
<organism evidence="2 3">
    <name type="scientific">Paramarasmius palmivorus</name>
    <dbReference type="NCBI Taxonomy" id="297713"/>
    <lineage>
        <taxon>Eukaryota</taxon>
        <taxon>Fungi</taxon>
        <taxon>Dikarya</taxon>
        <taxon>Basidiomycota</taxon>
        <taxon>Agaricomycotina</taxon>
        <taxon>Agaricomycetes</taxon>
        <taxon>Agaricomycetidae</taxon>
        <taxon>Agaricales</taxon>
        <taxon>Marasmiineae</taxon>
        <taxon>Marasmiaceae</taxon>
        <taxon>Paramarasmius</taxon>
    </lineage>
</organism>
<feature type="region of interest" description="Disordered" evidence="1">
    <location>
        <begin position="587"/>
        <end position="632"/>
    </location>
</feature>
<gene>
    <name evidence="2" type="ORF">VNI00_003430</name>
</gene>
<protein>
    <recommendedName>
        <fullName evidence="4">TFIIB-type domain-containing protein</fullName>
    </recommendedName>
</protein>
<feature type="compositionally biased region" description="Low complexity" evidence="1">
    <location>
        <begin position="411"/>
        <end position="427"/>
    </location>
</feature>
<reference evidence="2 3" key="1">
    <citation type="submission" date="2024-01" db="EMBL/GenBank/DDBJ databases">
        <title>A draft genome for a cacao thread blight-causing isolate of Paramarasmius palmivorus.</title>
        <authorList>
            <person name="Baruah I.K."/>
            <person name="Bukari Y."/>
            <person name="Amoako-Attah I."/>
            <person name="Meinhardt L.W."/>
            <person name="Bailey B.A."/>
            <person name="Cohen S.P."/>
        </authorList>
    </citation>
    <scope>NUCLEOTIDE SEQUENCE [LARGE SCALE GENOMIC DNA]</scope>
    <source>
        <strain evidence="2 3">GH-12</strain>
    </source>
</reference>
<accession>A0AAW0DT42</accession>
<sequence>MLDSCPQCTSGNLTSLDGASVCTDCGAVLDIGISFIDADSSSQNVQVQHEPSVLKSFRGTSNWNLAGQSKEASQRRNTYLIDEFIKSLAHALHVPGLTLRATTLCGQAMATGQFRWGTKAKMVAGACLSIALRESQRPDSLPDIAILVEQGLPNLKRVLASVLSALGISLIPIEPHQHLSTLQSHLLSILGDSSHHAELPPSLLSELKALNIRSAMETARTLSDLLNRSPASEGLTVRHPSAPTACAVFILSIEAEARAALSNVTELAACFAGRCHIGKGIALRCYKSMQDELVQWIEELNWLDTYEKSGRGRAKVAKRLLVARALKDLISWKDDIWKKKLKASNCFSVGAEIDRLGEPNAVEDDVPLSTVSTFSAVPEDDGRSRKRRRVHRAIGDAAHFLADPLTGPIPSSSFHSTSTTNNPASSPRNVSTSYDITHHHLSLVQYLLVTPAQVHTVKTVPSRLQLLAVTRGGSGPETIPDEELLADGEWEAMQRSSSEIEEILNKWRIDGTLESIEKAQSQVDKPERPIKSKKRKIKDGSEEGDRDGDGRRRKMSKRINLDAFKVFMNNEESEEFLGIDSALGIEDYSDVSDDDHHDSDDNSDADAPRPSFATSWDTGDGDVIDEWRPCSP</sequence>
<dbReference type="AlphaFoldDB" id="A0AAW0DT42"/>
<dbReference type="EMBL" id="JAYKXP010000008">
    <property type="protein sequence ID" value="KAK7054967.1"/>
    <property type="molecule type" value="Genomic_DNA"/>
</dbReference>
<evidence type="ECO:0000256" key="1">
    <source>
        <dbReference type="SAM" id="MobiDB-lite"/>
    </source>
</evidence>